<feature type="domain" description="Periplasmic binding protein" evidence="4">
    <location>
        <begin position="35"/>
        <end position="296"/>
    </location>
</feature>
<dbReference type="CDD" id="cd01536">
    <property type="entry name" value="PBP1_ABC_sugar_binding-like"/>
    <property type="match status" value="1"/>
</dbReference>
<evidence type="ECO:0000256" key="2">
    <source>
        <dbReference type="ARBA" id="ARBA00007639"/>
    </source>
</evidence>
<dbReference type="OrthoDB" id="233765at2157"/>
<comment type="subcellular location">
    <subcellularLocation>
        <location evidence="1">Cell envelope</location>
    </subcellularLocation>
</comment>
<dbReference type="Gene3D" id="3.40.50.2300">
    <property type="match status" value="2"/>
</dbReference>
<proteinExistence type="inferred from homology"/>
<evidence type="ECO:0000313" key="5">
    <source>
        <dbReference type="EMBL" id="NUB93425.1"/>
    </source>
</evidence>
<dbReference type="PROSITE" id="PS51257">
    <property type="entry name" value="PROKAR_LIPOPROTEIN"/>
    <property type="match status" value="1"/>
</dbReference>
<dbReference type="InterPro" id="IPR028082">
    <property type="entry name" value="Peripla_BP_I"/>
</dbReference>
<dbReference type="AlphaFoldDB" id="A0A8J8GTZ7"/>
<gene>
    <name evidence="5" type="ORF">HT576_20715</name>
</gene>
<evidence type="ECO:0000256" key="1">
    <source>
        <dbReference type="ARBA" id="ARBA00004196"/>
    </source>
</evidence>
<name>A0A8J8GTZ7_9EURY</name>
<organism evidence="5 6">
    <name type="scientific">Haloterrigena gelatinilytica</name>
    <dbReference type="NCBI Taxonomy" id="2741724"/>
    <lineage>
        <taxon>Archaea</taxon>
        <taxon>Methanobacteriati</taxon>
        <taxon>Methanobacteriota</taxon>
        <taxon>Stenosarchaea group</taxon>
        <taxon>Halobacteria</taxon>
        <taxon>Halobacteriales</taxon>
        <taxon>Natrialbaceae</taxon>
        <taxon>Haloterrigena</taxon>
    </lineage>
</organism>
<reference evidence="5" key="1">
    <citation type="submission" date="2020-06" db="EMBL/GenBank/DDBJ databases">
        <title>Haloterrigena sp. nov., an extremely halophilic archaeon isolated from a saline sediment.</title>
        <authorList>
            <person name="Liu B.-B."/>
        </authorList>
    </citation>
    <scope>NUCLEOTIDE SEQUENCE</scope>
    <source>
        <strain evidence="5">SYSU A121-1</strain>
    </source>
</reference>
<dbReference type="PANTHER" id="PTHR46847">
    <property type="entry name" value="D-ALLOSE-BINDING PERIPLASMIC PROTEIN-RELATED"/>
    <property type="match status" value="1"/>
</dbReference>
<dbReference type="Pfam" id="PF13407">
    <property type="entry name" value="Peripla_BP_4"/>
    <property type="match status" value="1"/>
</dbReference>
<dbReference type="GO" id="GO:0030246">
    <property type="term" value="F:carbohydrate binding"/>
    <property type="evidence" value="ECO:0007669"/>
    <property type="project" value="UniProtKB-ARBA"/>
</dbReference>
<keyword evidence="3" id="KW-0732">Signal</keyword>
<dbReference type="RefSeq" id="WP_174703089.1">
    <property type="nucleotide sequence ID" value="NZ_JABURA010000002.1"/>
</dbReference>
<dbReference type="InterPro" id="IPR025997">
    <property type="entry name" value="SBP_2_dom"/>
</dbReference>
<accession>A0A8J8GTZ7</accession>
<evidence type="ECO:0000256" key="3">
    <source>
        <dbReference type="ARBA" id="ARBA00022729"/>
    </source>
</evidence>
<evidence type="ECO:0000259" key="4">
    <source>
        <dbReference type="Pfam" id="PF13407"/>
    </source>
</evidence>
<comment type="similarity">
    <text evidence="2">Belongs to the bacterial solute-binding protein 2 family.</text>
</comment>
<dbReference type="PANTHER" id="PTHR46847:SF1">
    <property type="entry name" value="D-ALLOSE-BINDING PERIPLASMIC PROTEIN-RELATED"/>
    <property type="match status" value="1"/>
</dbReference>
<dbReference type="SUPFAM" id="SSF53822">
    <property type="entry name" value="Periplasmic binding protein-like I"/>
    <property type="match status" value="1"/>
</dbReference>
<comment type="caution">
    <text evidence="5">The sequence shown here is derived from an EMBL/GenBank/DDBJ whole genome shotgun (WGS) entry which is preliminary data.</text>
</comment>
<protein>
    <submittedName>
        <fullName evidence="5">Sugar ABC transporter substrate-binding protein</fullName>
    </submittedName>
</protein>
<sequence>MPITSRRQYLITAGTVGALGVAGCTGGDGDGSLRVGVSQHLVGGDWVTAFYEAGELYAQEEGIEYDVVSHDQDSAQQVTDIRQFVAEGYDAIVAAPFDEAVDDAIDEAAAEDIPVFTVNDPGTTDSIKTFTAFGNAEAGETCAELMVDALEEQYPDQGEYSVLHVRGAFNQQSNARTDGFDEYIDEQGHVEVVDTIQTDWSIDDSQSTTTDYLSANDPPDGIYATNMTCGIGVQNALEQLDLAAPAGDDDHIVHTQPDAGPDVNPLIEDGYIDATVDQPVHFYIPLAIEQLLDYLEDGDEALPQPGETVTEDDYSFDPVEHNGAELWSDPIWAPAEVTERDGHTHVLTAGVVVTAENVDNPGLWGNIWG</sequence>
<dbReference type="Proteomes" id="UP000728647">
    <property type="component" value="Unassembled WGS sequence"/>
</dbReference>
<dbReference type="EMBL" id="JABURA010000002">
    <property type="protein sequence ID" value="NUB93425.1"/>
    <property type="molecule type" value="Genomic_DNA"/>
</dbReference>
<evidence type="ECO:0000313" key="6">
    <source>
        <dbReference type="Proteomes" id="UP000728647"/>
    </source>
</evidence>